<proteinExistence type="predicted"/>
<evidence type="ECO:0000256" key="10">
    <source>
        <dbReference type="SAM" id="Phobius"/>
    </source>
</evidence>
<feature type="transmembrane region" description="Helical" evidence="10">
    <location>
        <begin position="355"/>
        <end position="376"/>
    </location>
</feature>
<reference evidence="11" key="1">
    <citation type="submission" date="2020-10" db="EMBL/GenBank/DDBJ databases">
        <authorList>
            <person name="Gilroy R."/>
        </authorList>
    </citation>
    <scope>NUCLEOTIDE SEQUENCE</scope>
    <source>
        <strain evidence="11">23406</strain>
    </source>
</reference>
<dbReference type="NCBIfam" id="TIGR00933">
    <property type="entry name" value="2a38"/>
    <property type="match status" value="1"/>
</dbReference>
<feature type="transmembrane region" description="Helical" evidence="10">
    <location>
        <begin position="82"/>
        <end position="106"/>
    </location>
</feature>
<evidence type="ECO:0000256" key="7">
    <source>
        <dbReference type="ARBA" id="ARBA00022989"/>
    </source>
</evidence>
<feature type="transmembrane region" description="Helical" evidence="10">
    <location>
        <begin position="237"/>
        <end position="256"/>
    </location>
</feature>
<feature type="transmembrane region" description="Helical" evidence="10">
    <location>
        <begin position="140"/>
        <end position="160"/>
    </location>
</feature>
<keyword evidence="5 10" id="KW-0812">Transmembrane</keyword>
<gene>
    <name evidence="11" type="ORF">IAB14_04115</name>
</gene>
<dbReference type="PANTHER" id="PTHR32024:SF1">
    <property type="entry name" value="KTR SYSTEM POTASSIUM UPTAKE PROTEIN B"/>
    <property type="match status" value="1"/>
</dbReference>
<accession>A0A9D1NBX6</accession>
<dbReference type="Pfam" id="PF02386">
    <property type="entry name" value="TrkH"/>
    <property type="match status" value="1"/>
</dbReference>
<keyword evidence="9 10" id="KW-0472">Membrane</keyword>
<protein>
    <submittedName>
        <fullName evidence="11">Trk family potassium uptake protein</fullName>
    </submittedName>
</protein>
<evidence type="ECO:0000256" key="5">
    <source>
        <dbReference type="ARBA" id="ARBA00022692"/>
    </source>
</evidence>
<dbReference type="Proteomes" id="UP000886891">
    <property type="component" value="Unassembled WGS sequence"/>
</dbReference>
<evidence type="ECO:0000256" key="4">
    <source>
        <dbReference type="ARBA" id="ARBA00022538"/>
    </source>
</evidence>
<evidence type="ECO:0000313" key="11">
    <source>
        <dbReference type="EMBL" id="HIV00284.1"/>
    </source>
</evidence>
<keyword evidence="7 10" id="KW-1133">Transmembrane helix</keyword>
<sequence length="455" mass="49293">MERLKTFFKKVRQHFSTPIRLVMFGFLAIILGGTVLLLMPFATRYPGSLSFVNALFTATSATCVTGLSVENLVTDFTVYGQIVVMLLSQIGGIGFMTVTSTVYIFIRHKISLKKRLSMREDLSQQGLSGLKRLTLDVVKLTFIAEGIGAILLTIAFSRYYDFGTAVWMGIFHSVMAFCNSGFDIVSPEGTSFEAFASDPFILIVLALLIIVGGIGFMVVSDLVRVRRWRKLKLHTKVVLPLTAALIVIGTAGFLVAEYNNPLTLGNMNFGDKLLNAFFQSVTARTAGFASLNQNNLTGFSQTLTIVLMFIGACPGSTGGGIKTTTVFVLLANVVATLRKKSEVIIDMHSVGRETLAKAATVIVLALTVAVVSIMGLELACASRFSTGQIIFEQVSAYATVGLSRGITPHLDTVSKLILTINMYIGRIGSFGFFMAFVATDKIQPKVKYPEAGITL</sequence>
<dbReference type="InterPro" id="IPR003445">
    <property type="entry name" value="Cat_transpt"/>
</dbReference>
<evidence type="ECO:0000256" key="6">
    <source>
        <dbReference type="ARBA" id="ARBA00022958"/>
    </source>
</evidence>
<evidence type="ECO:0000256" key="2">
    <source>
        <dbReference type="ARBA" id="ARBA00022448"/>
    </source>
</evidence>
<comment type="caution">
    <text evidence="11">The sequence shown here is derived from an EMBL/GenBank/DDBJ whole genome shotgun (WGS) entry which is preliminary data.</text>
</comment>
<evidence type="ECO:0000256" key="9">
    <source>
        <dbReference type="ARBA" id="ARBA00023136"/>
    </source>
</evidence>
<keyword evidence="4" id="KW-0633">Potassium transport</keyword>
<feature type="transmembrane region" description="Helical" evidence="10">
    <location>
        <begin position="21"/>
        <end position="42"/>
    </location>
</feature>
<dbReference type="AlphaFoldDB" id="A0A9D1NBX6"/>
<name>A0A9D1NBX6_9FIRM</name>
<evidence type="ECO:0000256" key="1">
    <source>
        <dbReference type="ARBA" id="ARBA00004651"/>
    </source>
</evidence>
<evidence type="ECO:0000256" key="8">
    <source>
        <dbReference type="ARBA" id="ARBA00023065"/>
    </source>
</evidence>
<keyword evidence="2" id="KW-0813">Transport</keyword>
<keyword evidence="6" id="KW-0630">Potassium</keyword>
<keyword evidence="8" id="KW-0406">Ion transport</keyword>
<evidence type="ECO:0000256" key="3">
    <source>
        <dbReference type="ARBA" id="ARBA00022475"/>
    </source>
</evidence>
<dbReference type="GO" id="GO:0005886">
    <property type="term" value="C:plasma membrane"/>
    <property type="evidence" value="ECO:0007669"/>
    <property type="project" value="UniProtKB-SubCell"/>
</dbReference>
<reference evidence="11" key="2">
    <citation type="journal article" date="2021" name="PeerJ">
        <title>Extensive microbial diversity within the chicken gut microbiome revealed by metagenomics and culture.</title>
        <authorList>
            <person name="Gilroy R."/>
            <person name="Ravi A."/>
            <person name="Getino M."/>
            <person name="Pursley I."/>
            <person name="Horton D.L."/>
            <person name="Alikhan N.F."/>
            <person name="Baker D."/>
            <person name="Gharbi K."/>
            <person name="Hall N."/>
            <person name="Watson M."/>
            <person name="Adriaenssens E.M."/>
            <person name="Foster-Nyarko E."/>
            <person name="Jarju S."/>
            <person name="Secka A."/>
            <person name="Antonio M."/>
            <person name="Oren A."/>
            <person name="Chaudhuri R.R."/>
            <person name="La Ragione R."/>
            <person name="Hildebrand F."/>
            <person name="Pallen M.J."/>
        </authorList>
    </citation>
    <scope>NUCLEOTIDE SEQUENCE</scope>
    <source>
        <strain evidence="11">23406</strain>
    </source>
</reference>
<feature type="transmembrane region" description="Helical" evidence="10">
    <location>
        <begin position="200"/>
        <end position="225"/>
    </location>
</feature>
<dbReference type="GO" id="GO:0015379">
    <property type="term" value="F:potassium:chloride symporter activity"/>
    <property type="evidence" value="ECO:0007669"/>
    <property type="project" value="InterPro"/>
</dbReference>
<feature type="transmembrane region" description="Helical" evidence="10">
    <location>
        <begin position="305"/>
        <end position="334"/>
    </location>
</feature>
<dbReference type="EMBL" id="DVOH01000029">
    <property type="protein sequence ID" value="HIV00284.1"/>
    <property type="molecule type" value="Genomic_DNA"/>
</dbReference>
<feature type="transmembrane region" description="Helical" evidence="10">
    <location>
        <begin position="416"/>
        <end position="438"/>
    </location>
</feature>
<organism evidence="11 12">
    <name type="scientific">Candidatus Stercoripulliclostridium merdipullorum</name>
    <dbReference type="NCBI Taxonomy" id="2840952"/>
    <lineage>
        <taxon>Bacteria</taxon>
        <taxon>Bacillati</taxon>
        <taxon>Bacillota</taxon>
        <taxon>Clostridia</taxon>
        <taxon>Eubacteriales</taxon>
        <taxon>Candidatus Stercoripulliclostridium</taxon>
    </lineage>
</organism>
<dbReference type="InterPro" id="IPR004772">
    <property type="entry name" value="TrkH"/>
</dbReference>
<keyword evidence="3" id="KW-1003">Cell membrane</keyword>
<evidence type="ECO:0000313" key="12">
    <source>
        <dbReference type="Proteomes" id="UP000886891"/>
    </source>
</evidence>
<comment type="subcellular location">
    <subcellularLocation>
        <location evidence="1">Cell membrane</location>
        <topology evidence="1">Multi-pass membrane protein</topology>
    </subcellularLocation>
</comment>
<dbReference type="PANTHER" id="PTHR32024">
    <property type="entry name" value="TRK SYSTEM POTASSIUM UPTAKE PROTEIN TRKG-RELATED"/>
    <property type="match status" value="1"/>
</dbReference>